<name>A0A381ZI83_9ZZZZ</name>
<dbReference type="EMBL" id="UINC01021267">
    <property type="protein sequence ID" value="SVA88457.1"/>
    <property type="molecule type" value="Genomic_DNA"/>
</dbReference>
<organism evidence="1">
    <name type="scientific">marine metagenome</name>
    <dbReference type="NCBI Taxonomy" id="408172"/>
    <lineage>
        <taxon>unclassified sequences</taxon>
        <taxon>metagenomes</taxon>
        <taxon>ecological metagenomes</taxon>
    </lineage>
</organism>
<evidence type="ECO:0000313" key="1">
    <source>
        <dbReference type="EMBL" id="SVA88457.1"/>
    </source>
</evidence>
<accession>A0A381ZI83</accession>
<reference evidence="1" key="1">
    <citation type="submission" date="2018-05" db="EMBL/GenBank/DDBJ databases">
        <authorList>
            <person name="Lanie J.A."/>
            <person name="Ng W.-L."/>
            <person name="Kazmierczak K.M."/>
            <person name="Andrzejewski T.M."/>
            <person name="Davidsen T.M."/>
            <person name="Wayne K.J."/>
            <person name="Tettelin H."/>
            <person name="Glass J.I."/>
            <person name="Rusch D."/>
            <person name="Podicherti R."/>
            <person name="Tsui H.-C.T."/>
            <person name="Winkler M.E."/>
        </authorList>
    </citation>
    <scope>NUCLEOTIDE SEQUENCE</scope>
</reference>
<sequence>MFKKDKSLNEQRLDCVIKSMALTAHYIGGADKNFDQKEKEQAKEISLLLTSWNSLFYTNENEELDENQETQLSMKLKEAIDGLVDMTSDRLEIMSKVKEQYEFATTLAKYKSQELEKMSFEKLIQLIKAEELDIDHRQFDIDDEGRQYLMLEVDSELDEPFSDHLRVLLAHYGTYIALVSGGSFNYKKISKAEINSIQEIEIAWGGSELSASSIMEHSRKLYKIREQMRKNVKKIISI</sequence>
<proteinExistence type="predicted"/>
<protein>
    <submittedName>
        <fullName evidence="1">Uncharacterized protein</fullName>
    </submittedName>
</protein>
<dbReference type="AlphaFoldDB" id="A0A381ZI83"/>
<gene>
    <name evidence="1" type="ORF">METZ01_LOCUS141311</name>
</gene>